<proteinExistence type="predicted"/>
<feature type="transmembrane region" description="Helical" evidence="1">
    <location>
        <begin position="29"/>
        <end position="49"/>
    </location>
</feature>
<keyword evidence="3" id="KW-1185">Reference proteome</keyword>
<reference evidence="2" key="1">
    <citation type="submission" date="2015-07" db="EMBL/GenBank/DDBJ databases">
        <title>Draft Genome Sequences of Anaerolinea thermolimosa IMO-1, Bellilinea caldifistulae GOMI-1, Leptolinea tardivitalis YMTK-2, Levilinea saccharolytica KIBI-1,Longilinea arvoryzae KOME-1, Previously Described as Members of the Anaerolineaceae (Chloroflexi).</title>
        <authorList>
            <person name="Sekiguchi Y."/>
            <person name="Ohashi A."/>
            <person name="Matsuura N."/>
            <person name="Tourlousse M.D."/>
        </authorList>
    </citation>
    <scope>NUCLEOTIDE SEQUENCE [LARGE SCALE GENOMIC DNA]</scope>
    <source>
        <strain evidence="2">KOME-1</strain>
    </source>
</reference>
<name>A0A0S7BGP9_9CHLR</name>
<accession>A0A0S7BGP9</accession>
<keyword evidence="1" id="KW-1133">Transmembrane helix</keyword>
<keyword evidence="1" id="KW-0472">Membrane</keyword>
<sequence>MLYAYLALIPLAVGGVALFFKGRKTWHKITGMTLFALAILALFLIPTIFRQAA</sequence>
<evidence type="ECO:0000313" key="2">
    <source>
        <dbReference type="EMBL" id="GAP12993.1"/>
    </source>
</evidence>
<dbReference type="STRING" id="360412.LARV_00734"/>
<dbReference type="AlphaFoldDB" id="A0A0S7BGP9"/>
<evidence type="ECO:0000256" key="1">
    <source>
        <dbReference type="SAM" id="Phobius"/>
    </source>
</evidence>
<dbReference type="RefSeq" id="WP_172797773.1">
    <property type="nucleotide sequence ID" value="NZ_DF967972.1"/>
</dbReference>
<dbReference type="EMBL" id="DF967972">
    <property type="protein sequence ID" value="GAP12993.1"/>
    <property type="molecule type" value="Genomic_DNA"/>
</dbReference>
<dbReference type="Proteomes" id="UP000055060">
    <property type="component" value="Unassembled WGS sequence"/>
</dbReference>
<keyword evidence="1" id="KW-0812">Transmembrane</keyword>
<gene>
    <name evidence="2" type="ORF">LARV_00734</name>
</gene>
<organism evidence="2">
    <name type="scientific">Longilinea arvoryzae</name>
    <dbReference type="NCBI Taxonomy" id="360412"/>
    <lineage>
        <taxon>Bacteria</taxon>
        <taxon>Bacillati</taxon>
        <taxon>Chloroflexota</taxon>
        <taxon>Anaerolineae</taxon>
        <taxon>Anaerolineales</taxon>
        <taxon>Anaerolineaceae</taxon>
        <taxon>Longilinea</taxon>
    </lineage>
</organism>
<protein>
    <submittedName>
        <fullName evidence="2">Uncharacterized protein</fullName>
    </submittedName>
</protein>
<evidence type="ECO:0000313" key="3">
    <source>
        <dbReference type="Proteomes" id="UP000055060"/>
    </source>
</evidence>